<gene>
    <name evidence="2" type="ORF">B0T26DRAFT_747610</name>
</gene>
<protein>
    <submittedName>
        <fullName evidence="2">Uncharacterized protein</fullName>
    </submittedName>
</protein>
<sequence length="57" mass="6413">MAATTSFTAATRSPVEYGRSGYNKDGSDEEEEEKFRNNGRSGYNKGDKEDDEEDKQN</sequence>
<dbReference type="AlphaFoldDB" id="A0AA40E419"/>
<dbReference type="EMBL" id="JAUIRO010000002">
    <property type="protein sequence ID" value="KAK0727264.1"/>
    <property type="molecule type" value="Genomic_DNA"/>
</dbReference>
<dbReference type="Proteomes" id="UP001172101">
    <property type="component" value="Unassembled WGS sequence"/>
</dbReference>
<feature type="region of interest" description="Disordered" evidence="1">
    <location>
        <begin position="1"/>
        <end position="57"/>
    </location>
</feature>
<feature type="compositionally biased region" description="Low complexity" evidence="1">
    <location>
        <begin position="1"/>
        <end position="11"/>
    </location>
</feature>
<dbReference type="RefSeq" id="XP_060300120.1">
    <property type="nucleotide sequence ID" value="XM_060444862.1"/>
</dbReference>
<keyword evidence="3" id="KW-1185">Reference proteome</keyword>
<evidence type="ECO:0000313" key="2">
    <source>
        <dbReference type="EMBL" id="KAK0727264.1"/>
    </source>
</evidence>
<organism evidence="2 3">
    <name type="scientific">Lasiosphaeria miniovina</name>
    <dbReference type="NCBI Taxonomy" id="1954250"/>
    <lineage>
        <taxon>Eukaryota</taxon>
        <taxon>Fungi</taxon>
        <taxon>Dikarya</taxon>
        <taxon>Ascomycota</taxon>
        <taxon>Pezizomycotina</taxon>
        <taxon>Sordariomycetes</taxon>
        <taxon>Sordariomycetidae</taxon>
        <taxon>Sordariales</taxon>
        <taxon>Lasiosphaeriaceae</taxon>
        <taxon>Lasiosphaeria</taxon>
    </lineage>
</organism>
<accession>A0AA40E419</accession>
<evidence type="ECO:0000256" key="1">
    <source>
        <dbReference type="SAM" id="MobiDB-lite"/>
    </source>
</evidence>
<name>A0AA40E419_9PEZI</name>
<dbReference type="GeneID" id="85328132"/>
<proteinExistence type="predicted"/>
<comment type="caution">
    <text evidence="2">The sequence shown here is derived from an EMBL/GenBank/DDBJ whole genome shotgun (WGS) entry which is preliminary data.</text>
</comment>
<evidence type="ECO:0000313" key="3">
    <source>
        <dbReference type="Proteomes" id="UP001172101"/>
    </source>
</evidence>
<reference evidence="2" key="1">
    <citation type="submission" date="2023-06" db="EMBL/GenBank/DDBJ databases">
        <title>Genome-scale phylogeny and comparative genomics of the fungal order Sordariales.</title>
        <authorList>
            <consortium name="Lawrence Berkeley National Laboratory"/>
            <person name="Hensen N."/>
            <person name="Bonometti L."/>
            <person name="Westerberg I."/>
            <person name="Brannstrom I.O."/>
            <person name="Guillou S."/>
            <person name="Cros-Aarteil S."/>
            <person name="Calhoun S."/>
            <person name="Haridas S."/>
            <person name="Kuo A."/>
            <person name="Mondo S."/>
            <person name="Pangilinan J."/>
            <person name="Riley R."/>
            <person name="LaButti K."/>
            <person name="Andreopoulos B."/>
            <person name="Lipzen A."/>
            <person name="Chen C."/>
            <person name="Yanf M."/>
            <person name="Daum C."/>
            <person name="Ng V."/>
            <person name="Clum A."/>
            <person name="Steindorff A."/>
            <person name="Ohm R."/>
            <person name="Martin F."/>
            <person name="Silar P."/>
            <person name="Natvig D."/>
            <person name="Lalanne C."/>
            <person name="Gautier V."/>
            <person name="Ament-velasquez S.L."/>
            <person name="Kruys A."/>
            <person name="Hutchinson M.I."/>
            <person name="Powell A.J."/>
            <person name="Barry K."/>
            <person name="Miller A.N."/>
            <person name="Grigoriev I.V."/>
            <person name="Debuchy R."/>
            <person name="Gladieux P."/>
            <person name="Thoren M.H."/>
            <person name="Johannesson H."/>
        </authorList>
    </citation>
    <scope>NUCLEOTIDE SEQUENCE</scope>
    <source>
        <strain evidence="2">SMH2392-1A</strain>
    </source>
</reference>